<name>A0AAU7XAT7_9HYPH</name>
<sequence>MTFILETVVATRNADGRFHVAPYGLIRASDAERKAGAEWVLAPFRPSPAIDNLARHPFAVASCPSDVRVIAGHVTGRRDWPMLPAEQVDGVRLADAHGHMELEVVGFTDDATRPRFACRVVHAASHTPFLGFNRAQAAVLEAAILSTRLGMLSPDKVETELAYLKIAIDKTAGPAEMEAWGWILDKIQAHYVDADQAPA</sequence>
<dbReference type="InterPro" id="IPR012349">
    <property type="entry name" value="Split_barrel_FMN-bd"/>
</dbReference>
<gene>
    <name evidence="3" type="ORF">ABS361_01860</name>
</gene>
<dbReference type="Pfam" id="PF20766">
    <property type="entry name" value="DUF447_C"/>
    <property type="match status" value="1"/>
</dbReference>
<reference evidence="3" key="1">
    <citation type="submission" date="2024-06" db="EMBL/GenBank/DDBJ databases">
        <title>Methylostella associata gen. nov., sp. nov., a novel Ancalomicrobiaceae-affiliated facultatively methylotrophic bacteria that feed on methanotrophs of the genus Methylococcus.</title>
        <authorList>
            <person name="Saltykova V."/>
            <person name="Danilova O.V."/>
            <person name="Oshkin I.Y."/>
            <person name="Belova S.E."/>
            <person name="Pimenov N.V."/>
            <person name="Dedysh S.N."/>
        </authorList>
    </citation>
    <scope>NUCLEOTIDE SEQUENCE</scope>
    <source>
        <strain evidence="3">S20</strain>
    </source>
</reference>
<feature type="domain" description="DUF447" evidence="2">
    <location>
        <begin position="133"/>
        <end position="184"/>
    </location>
</feature>
<dbReference type="InterPro" id="IPR007386">
    <property type="entry name" value="DUF447_N"/>
</dbReference>
<proteinExistence type="predicted"/>
<feature type="domain" description="DUF447" evidence="1">
    <location>
        <begin position="6"/>
        <end position="126"/>
    </location>
</feature>
<dbReference type="InterPro" id="IPR049288">
    <property type="entry name" value="DUF447_C"/>
</dbReference>
<dbReference type="AlphaFoldDB" id="A0AAU7XAT7"/>
<dbReference type="Pfam" id="PF04289">
    <property type="entry name" value="DUF447_N"/>
    <property type="match status" value="1"/>
</dbReference>
<evidence type="ECO:0000313" key="3">
    <source>
        <dbReference type="EMBL" id="XBY45065.1"/>
    </source>
</evidence>
<evidence type="ECO:0000259" key="1">
    <source>
        <dbReference type="Pfam" id="PF04289"/>
    </source>
</evidence>
<accession>A0AAU7XAT7</accession>
<dbReference type="SUPFAM" id="SSF50475">
    <property type="entry name" value="FMN-binding split barrel"/>
    <property type="match status" value="1"/>
</dbReference>
<dbReference type="Gene3D" id="2.30.110.10">
    <property type="entry name" value="Electron Transport, Fmn-binding Protein, Chain A"/>
    <property type="match status" value="1"/>
</dbReference>
<dbReference type="EMBL" id="CP158568">
    <property type="protein sequence ID" value="XBY45065.1"/>
    <property type="molecule type" value="Genomic_DNA"/>
</dbReference>
<protein>
    <submittedName>
        <fullName evidence="3">DUF447 domain-containing protein</fullName>
    </submittedName>
</protein>
<dbReference type="RefSeq" id="WP_407050158.1">
    <property type="nucleotide sequence ID" value="NZ_CP158568.1"/>
</dbReference>
<evidence type="ECO:0000259" key="2">
    <source>
        <dbReference type="Pfam" id="PF20766"/>
    </source>
</evidence>
<dbReference type="KEGG" id="mflg:ABS361_01860"/>
<dbReference type="Gene3D" id="1.20.58.290">
    <property type="entry name" value="Hypothetical membrane protein ta0354_69_121"/>
    <property type="match status" value="1"/>
</dbReference>
<organism evidence="3">
    <name type="scientific">Methyloraptor flagellatus</name>
    <dbReference type="NCBI Taxonomy" id="3162530"/>
    <lineage>
        <taxon>Bacteria</taxon>
        <taxon>Pseudomonadati</taxon>
        <taxon>Pseudomonadota</taxon>
        <taxon>Alphaproteobacteria</taxon>
        <taxon>Hyphomicrobiales</taxon>
        <taxon>Ancalomicrobiaceae</taxon>
        <taxon>Methyloraptor</taxon>
    </lineage>
</organism>